<name>A0A7T2XKM5_9CORY</name>
<reference evidence="2 3" key="1">
    <citation type="submission" date="2020-12" db="EMBL/GenBank/DDBJ databases">
        <title>FDA dAtabase for Regulatory Grade micrObial Sequences (FDA-ARGOS): Supporting development and validation of Infectious Disease Dx tests.</title>
        <authorList>
            <person name="Sproer C."/>
            <person name="Gronow S."/>
            <person name="Severitt S."/>
            <person name="Schroder I."/>
            <person name="Tallon L."/>
            <person name="Sadzewicz L."/>
            <person name="Zhao X."/>
            <person name="Boylan J."/>
            <person name="Ott S."/>
            <person name="Bowen H."/>
            <person name="Vavikolanu K."/>
            <person name="Mehta A."/>
            <person name="Aluvathingal J."/>
            <person name="Nadendla S."/>
            <person name="Lowell S."/>
            <person name="Myers T."/>
            <person name="Yan Y."/>
            <person name="Sichtig H."/>
        </authorList>
    </citation>
    <scope>NUCLEOTIDE SEQUENCE [LARGE SCALE GENOMIC DNA]</scope>
    <source>
        <strain evidence="2 3">FDAARGOS_894</strain>
    </source>
</reference>
<dbReference type="Proteomes" id="UP000594905">
    <property type="component" value="Chromosome"/>
</dbReference>
<organism evidence="2 3">
    <name type="scientific">Corynebacterium minutissimum</name>
    <dbReference type="NCBI Taxonomy" id="38301"/>
    <lineage>
        <taxon>Bacteria</taxon>
        <taxon>Bacillati</taxon>
        <taxon>Actinomycetota</taxon>
        <taxon>Actinomycetes</taxon>
        <taxon>Mycobacteriales</taxon>
        <taxon>Corynebacteriaceae</taxon>
        <taxon>Corynebacterium</taxon>
    </lineage>
</organism>
<evidence type="ECO:0000313" key="3">
    <source>
        <dbReference type="Proteomes" id="UP000594905"/>
    </source>
</evidence>
<feature type="region of interest" description="Disordered" evidence="1">
    <location>
        <begin position="1"/>
        <end position="56"/>
    </location>
</feature>
<evidence type="ECO:0000313" key="2">
    <source>
        <dbReference type="EMBL" id="QPS58974.1"/>
    </source>
</evidence>
<keyword evidence="3" id="KW-1185">Reference proteome</keyword>
<evidence type="ECO:0000256" key="1">
    <source>
        <dbReference type="SAM" id="MobiDB-lite"/>
    </source>
</evidence>
<proteinExistence type="predicted"/>
<dbReference type="GeneID" id="70784416"/>
<accession>A0A7T2XKM5</accession>
<dbReference type="RefSeq" id="WP_170123408.1">
    <property type="nucleotide sequence ID" value="NZ_CP065689.1"/>
</dbReference>
<protein>
    <submittedName>
        <fullName evidence="2">Uncharacterized protein</fullName>
    </submittedName>
</protein>
<feature type="compositionally biased region" description="Basic and acidic residues" evidence="1">
    <location>
        <begin position="1"/>
        <end position="12"/>
    </location>
</feature>
<dbReference type="EMBL" id="CP065689">
    <property type="protein sequence ID" value="QPS58974.1"/>
    <property type="molecule type" value="Genomic_DNA"/>
</dbReference>
<sequence length="56" mass="6245">MKSPNLDKKDKPQQTTPPKAVPPELAIQKLHKENKLQPTPNPTGHKKEGAGLVRRK</sequence>
<gene>
    <name evidence="2" type="ORF">I6G51_08595</name>
</gene>